<evidence type="ECO:0000313" key="2">
    <source>
        <dbReference type="EMBL" id="GIJ62376.1"/>
    </source>
</evidence>
<sequence>MQLPGHLLMDTIGPHALEPPDAQVHSHGLDKGRVAGLLSDPTRSGSNLRSQVRNHRGSPRPRRTGARQPLSRTPALPEEVLANDPDRGHHAHAKRILGRDEDPAALAELAGPAISAETRSTAEGWDPSPPF</sequence>
<accession>A0A8J3ZIX5</accession>
<name>A0A8J3ZIX5_9ACTN</name>
<gene>
    <name evidence="2" type="ORF">Vau01_098920</name>
</gene>
<proteinExistence type="predicted"/>
<organism evidence="2 3">
    <name type="scientific">Virgisporangium aurantiacum</name>
    <dbReference type="NCBI Taxonomy" id="175570"/>
    <lineage>
        <taxon>Bacteria</taxon>
        <taxon>Bacillati</taxon>
        <taxon>Actinomycetota</taxon>
        <taxon>Actinomycetes</taxon>
        <taxon>Micromonosporales</taxon>
        <taxon>Micromonosporaceae</taxon>
        <taxon>Virgisporangium</taxon>
    </lineage>
</organism>
<feature type="region of interest" description="Disordered" evidence="1">
    <location>
        <begin position="9"/>
        <end position="131"/>
    </location>
</feature>
<dbReference type="Proteomes" id="UP000612585">
    <property type="component" value="Unassembled WGS sequence"/>
</dbReference>
<keyword evidence="3" id="KW-1185">Reference proteome</keyword>
<reference evidence="2" key="1">
    <citation type="submission" date="2021-01" db="EMBL/GenBank/DDBJ databases">
        <title>Whole genome shotgun sequence of Virgisporangium aurantiacum NBRC 16421.</title>
        <authorList>
            <person name="Komaki H."/>
            <person name="Tamura T."/>
        </authorList>
    </citation>
    <scope>NUCLEOTIDE SEQUENCE</scope>
    <source>
        <strain evidence="2">NBRC 16421</strain>
    </source>
</reference>
<protein>
    <submittedName>
        <fullName evidence="2">Uncharacterized protein</fullName>
    </submittedName>
</protein>
<feature type="compositionally biased region" description="Basic residues" evidence="1">
    <location>
        <begin position="52"/>
        <end position="65"/>
    </location>
</feature>
<comment type="caution">
    <text evidence="2">The sequence shown here is derived from an EMBL/GenBank/DDBJ whole genome shotgun (WGS) entry which is preliminary data.</text>
</comment>
<evidence type="ECO:0000313" key="3">
    <source>
        <dbReference type="Proteomes" id="UP000612585"/>
    </source>
</evidence>
<evidence type="ECO:0000256" key="1">
    <source>
        <dbReference type="SAM" id="MobiDB-lite"/>
    </source>
</evidence>
<feature type="compositionally biased region" description="Polar residues" evidence="1">
    <location>
        <begin position="41"/>
        <end position="51"/>
    </location>
</feature>
<dbReference type="AlphaFoldDB" id="A0A8J3ZIX5"/>
<dbReference type="EMBL" id="BOPG01000077">
    <property type="protein sequence ID" value="GIJ62376.1"/>
    <property type="molecule type" value="Genomic_DNA"/>
</dbReference>